<evidence type="ECO:0008006" key="6">
    <source>
        <dbReference type="Google" id="ProtNLM"/>
    </source>
</evidence>
<dbReference type="InterPro" id="IPR056398">
    <property type="entry name" value="Tudor_Coilin"/>
</dbReference>
<accession>A0AAN7M670</accession>
<feature type="compositionally biased region" description="Polar residues" evidence="1">
    <location>
        <begin position="476"/>
        <end position="499"/>
    </location>
</feature>
<sequence length="589" mass="66632">MALSHRTNRIAMDGVRLRLQFEDRRILSRSQRKEGLKRSWIVLRTHHRTVAEIAYHILHAFELQDSCPHGLVLYMDGFVLPSFESTSVLKDKDVVWVKKKERTSDGNHVEKSAIANPDYKKRKSLEELKSPKIKRSRLANAEESPTVHFNARNEEPVVEKKSFQGGKVSLKCSQLVKVESSNSKGKSKVCGDDEIKEHAEKPKQSTSPRVLGDDRNKDLAARVNSSQDNEVLLKYSQFESKDAASALKNGRVFPVLSQSPSQEKREQSLGESLTPSDAKKLPSRNARRKKLKKEWIREMKKIGKKVDGQRYSSGVDNWRNKFLCSNDQTLVSHDDHSKSEAHIQHCQSPIVVAAMGNQQRHQYKSFKDVNVPTEIRAGHVRFDPLDGADRPVQESPVPVRTVSWNGVTNKKWGKEKVHNKCANYGYQKTEWADKSYQNTKWTDSNNQKITWNGSDCQNTGTDNKCQEGAWNDSHKLNQSPPQEVSRGNETHSGGSTDFTKLSPYGPVPVEGDIVAYRVIELSSSWIPEFSPFRVGQISSYNHISKKIRLVPVPEHPLDEKIDKMLYGEDGTLLVLKKASLSSSIVCDKG</sequence>
<dbReference type="Proteomes" id="UP001346149">
    <property type="component" value="Unassembled WGS sequence"/>
</dbReference>
<dbReference type="InterPro" id="IPR024822">
    <property type="entry name" value="Coilin"/>
</dbReference>
<feature type="region of interest" description="Disordered" evidence="1">
    <location>
        <begin position="255"/>
        <end position="292"/>
    </location>
</feature>
<feature type="region of interest" description="Disordered" evidence="1">
    <location>
        <begin position="183"/>
        <end position="215"/>
    </location>
</feature>
<proteinExistence type="predicted"/>
<dbReference type="GO" id="GO:0000387">
    <property type="term" value="P:spliceosomal snRNP assembly"/>
    <property type="evidence" value="ECO:0007669"/>
    <property type="project" value="TreeGrafter"/>
</dbReference>
<evidence type="ECO:0000259" key="3">
    <source>
        <dbReference type="Pfam" id="PF23086"/>
    </source>
</evidence>
<comment type="caution">
    <text evidence="4">The sequence shown here is derived from an EMBL/GenBank/DDBJ whole genome shotgun (WGS) entry which is preliminary data.</text>
</comment>
<name>A0AAN7M670_TRANT</name>
<protein>
    <recommendedName>
        <fullName evidence="6">Coilin</fullName>
    </recommendedName>
</protein>
<organism evidence="4 5">
    <name type="scientific">Trapa natans</name>
    <name type="common">Water chestnut</name>
    <dbReference type="NCBI Taxonomy" id="22666"/>
    <lineage>
        <taxon>Eukaryota</taxon>
        <taxon>Viridiplantae</taxon>
        <taxon>Streptophyta</taxon>
        <taxon>Embryophyta</taxon>
        <taxon>Tracheophyta</taxon>
        <taxon>Spermatophyta</taxon>
        <taxon>Magnoliopsida</taxon>
        <taxon>eudicotyledons</taxon>
        <taxon>Gunneridae</taxon>
        <taxon>Pentapetalae</taxon>
        <taxon>rosids</taxon>
        <taxon>malvids</taxon>
        <taxon>Myrtales</taxon>
        <taxon>Lythraceae</taxon>
        <taxon>Trapa</taxon>
    </lineage>
</organism>
<dbReference type="GO" id="GO:0030619">
    <property type="term" value="F:U1 snRNA binding"/>
    <property type="evidence" value="ECO:0007669"/>
    <property type="project" value="TreeGrafter"/>
</dbReference>
<evidence type="ECO:0000256" key="1">
    <source>
        <dbReference type="SAM" id="MobiDB-lite"/>
    </source>
</evidence>
<dbReference type="Pfam" id="PF23086">
    <property type="entry name" value="Tudor_Coilin"/>
    <property type="match status" value="1"/>
</dbReference>
<evidence type="ECO:0000313" key="4">
    <source>
        <dbReference type="EMBL" id="KAK4790075.1"/>
    </source>
</evidence>
<dbReference type="PANTHER" id="PTHR15197:SF0">
    <property type="entry name" value="COILIN"/>
    <property type="match status" value="1"/>
</dbReference>
<dbReference type="GO" id="GO:0015030">
    <property type="term" value="C:Cajal body"/>
    <property type="evidence" value="ECO:0007669"/>
    <property type="project" value="TreeGrafter"/>
</dbReference>
<reference evidence="4 5" key="1">
    <citation type="journal article" date="2023" name="Hortic Res">
        <title>Pangenome of water caltrop reveals structural variations and asymmetric subgenome divergence after allopolyploidization.</title>
        <authorList>
            <person name="Zhang X."/>
            <person name="Chen Y."/>
            <person name="Wang L."/>
            <person name="Yuan Y."/>
            <person name="Fang M."/>
            <person name="Shi L."/>
            <person name="Lu R."/>
            <person name="Comes H.P."/>
            <person name="Ma Y."/>
            <person name="Chen Y."/>
            <person name="Huang G."/>
            <person name="Zhou Y."/>
            <person name="Zheng Z."/>
            <person name="Qiu Y."/>
        </authorList>
    </citation>
    <scope>NUCLEOTIDE SEQUENCE [LARGE SCALE GENOMIC DNA]</scope>
    <source>
        <strain evidence="4">F231</strain>
    </source>
</reference>
<gene>
    <name evidence="4" type="ORF">SAY86_017379</name>
</gene>
<evidence type="ECO:0000313" key="5">
    <source>
        <dbReference type="Proteomes" id="UP001346149"/>
    </source>
</evidence>
<dbReference type="EMBL" id="JAXQNO010000010">
    <property type="protein sequence ID" value="KAK4790075.1"/>
    <property type="molecule type" value="Genomic_DNA"/>
</dbReference>
<feature type="compositionally biased region" description="Basic residues" evidence="1">
    <location>
        <begin position="281"/>
        <end position="292"/>
    </location>
</feature>
<feature type="domain" description="Coilin N-terminal" evidence="2">
    <location>
        <begin position="15"/>
        <end position="143"/>
    </location>
</feature>
<dbReference type="PANTHER" id="PTHR15197">
    <property type="entry name" value="COILIN P80"/>
    <property type="match status" value="1"/>
</dbReference>
<dbReference type="AlphaFoldDB" id="A0AAN7M670"/>
<dbReference type="Pfam" id="PF15862">
    <property type="entry name" value="Coilin_N"/>
    <property type="match status" value="1"/>
</dbReference>
<keyword evidence="5" id="KW-1185">Reference proteome</keyword>
<dbReference type="InterPro" id="IPR031722">
    <property type="entry name" value="Coilin_N"/>
</dbReference>
<feature type="region of interest" description="Disordered" evidence="1">
    <location>
        <begin position="444"/>
        <end position="502"/>
    </location>
</feature>
<feature type="domain" description="Coilin tudor" evidence="3">
    <location>
        <begin position="495"/>
        <end position="574"/>
    </location>
</feature>
<feature type="compositionally biased region" description="Polar residues" evidence="1">
    <location>
        <begin position="444"/>
        <end position="463"/>
    </location>
</feature>
<feature type="region of interest" description="Disordered" evidence="1">
    <location>
        <begin position="130"/>
        <end position="153"/>
    </location>
</feature>
<feature type="compositionally biased region" description="Basic and acidic residues" evidence="1">
    <location>
        <begin position="189"/>
        <end position="203"/>
    </location>
</feature>
<dbReference type="GO" id="GO:0030620">
    <property type="term" value="F:U2 snRNA binding"/>
    <property type="evidence" value="ECO:0007669"/>
    <property type="project" value="TreeGrafter"/>
</dbReference>
<evidence type="ECO:0000259" key="2">
    <source>
        <dbReference type="Pfam" id="PF15862"/>
    </source>
</evidence>